<accession>X0WGA9</accession>
<dbReference type="EMBL" id="BARS01046492">
    <property type="protein sequence ID" value="GAG29954.1"/>
    <property type="molecule type" value="Genomic_DNA"/>
</dbReference>
<organism evidence="1">
    <name type="scientific">marine sediment metagenome</name>
    <dbReference type="NCBI Taxonomy" id="412755"/>
    <lineage>
        <taxon>unclassified sequences</taxon>
        <taxon>metagenomes</taxon>
        <taxon>ecological metagenomes</taxon>
    </lineage>
</organism>
<reference evidence="1" key="1">
    <citation type="journal article" date="2014" name="Front. Microbiol.">
        <title>High frequency of phylogenetically diverse reductive dehalogenase-homologous genes in deep subseafloor sedimentary metagenomes.</title>
        <authorList>
            <person name="Kawai M."/>
            <person name="Futagami T."/>
            <person name="Toyoda A."/>
            <person name="Takaki Y."/>
            <person name="Nishi S."/>
            <person name="Hori S."/>
            <person name="Arai W."/>
            <person name="Tsubouchi T."/>
            <person name="Morono Y."/>
            <person name="Uchiyama I."/>
            <person name="Ito T."/>
            <person name="Fujiyama A."/>
            <person name="Inagaki F."/>
            <person name="Takami H."/>
        </authorList>
    </citation>
    <scope>NUCLEOTIDE SEQUENCE</scope>
    <source>
        <strain evidence="1">Expedition CK06-06</strain>
    </source>
</reference>
<comment type="caution">
    <text evidence="1">The sequence shown here is derived from an EMBL/GenBank/DDBJ whole genome shotgun (WGS) entry which is preliminary data.</text>
</comment>
<dbReference type="InterPro" id="IPR008585">
    <property type="entry name" value="Gamma_PGA_hydro"/>
</dbReference>
<sequence>CIEICKTSDNVVAVHGAEEDGEIVYVGGRDEDLKHRTIEKLKDAGFNAQEDKTNHSGQDNGNICNKGVKKEGLQLEISSGLRKKMFRGLKRNDRKNTTEVFDNFVKSIRFVLCEDNVKED</sequence>
<gene>
    <name evidence="1" type="ORF">S01H1_69984</name>
</gene>
<dbReference type="InterPro" id="IPR038128">
    <property type="entry name" value="Gamma_PGA_hydro_sf"/>
</dbReference>
<dbReference type="Pfam" id="PF05908">
    <property type="entry name" value="Gamma_PGA_hydro"/>
    <property type="match status" value="1"/>
</dbReference>
<evidence type="ECO:0000313" key="1">
    <source>
        <dbReference type="EMBL" id="GAG29954.1"/>
    </source>
</evidence>
<dbReference type="AlphaFoldDB" id="X0WGA9"/>
<name>X0WGA9_9ZZZZ</name>
<proteinExistence type="predicted"/>
<protein>
    <submittedName>
        <fullName evidence="1">Uncharacterized protein</fullName>
    </submittedName>
</protein>
<feature type="non-terminal residue" evidence="1">
    <location>
        <position position="1"/>
    </location>
</feature>
<dbReference type="Gene3D" id="3.40.630.100">
    <property type="entry name" value="Poly-gamma-glutamate hydrolase, zinc-binding motif"/>
    <property type="match status" value="1"/>
</dbReference>